<dbReference type="OrthoDB" id="15595at2759"/>
<feature type="transmembrane region" description="Helical" evidence="1">
    <location>
        <begin position="187"/>
        <end position="207"/>
    </location>
</feature>
<dbReference type="Proteomes" id="UP000827284">
    <property type="component" value="Unassembled WGS sequence"/>
</dbReference>
<reference evidence="2" key="1">
    <citation type="submission" date="2021-11" db="EMBL/GenBank/DDBJ databases">
        <authorList>
            <person name="Herlambang A."/>
            <person name="Guo Y."/>
            <person name="Takashima Y."/>
            <person name="Nishizawa T."/>
        </authorList>
    </citation>
    <scope>NUCLEOTIDE SEQUENCE</scope>
    <source>
        <strain evidence="2">E1425</strain>
    </source>
</reference>
<accession>A0A9P3LSB8</accession>
<dbReference type="EMBL" id="BQFW01000002">
    <property type="protein sequence ID" value="GJJ68861.1"/>
    <property type="molecule type" value="Genomic_DNA"/>
</dbReference>
<keyword evidence="1" id="KW-0812">Transmembrane</keyword>
<evidence type="ECO:0000313" key="2">
    <source>
        <dbReference type="EMBL" id="GJJ68861.1"/>
    </source>
</evidence>
<keyword evidence="1" id="KW-0472">Membrane</keyword>
<gene>
    <name evidence="2" type="ORF">EMPS_01207</name>
</gene>
<keyword evidence="3" id="KW-1185">Reference proteome</keyword>
<organism evidence="2 3">
    <name type="scientific">Entomortierella parvispora</name>
    <dbReference type="NCBI Taxonomy" id="205924"/>
    <lineage>
        <taxon>Eukaryota</taxon>
        <taxon>Fungi</taxon>
        <taxon>Fungi incertae sedis</taxon>
        <taxon>Mucoromycota</taxon>
        <taxon>Mortierellomycotina</taxon>
        <taxon>Mortierellomycetes</taxon>
        <taxon>Mortierellales</taxon>
        <taxon>Mortierellaceae</taxon>
        <taxon>Entomortierella</taxon>
    </lineage>
</organism>
<dbReference type="InterPro" id="IPR018852">
    <property type="entry name" value="DUF2456"/>
</dbReference>
<dbReference type="PANTHER" id="PTHR28297:SF1">
    <property type="entry name" value="FUNGAL PROTEIN"/>
    <property type="match status" value="1"/>
</dbReference>
<feature type="transmembrane region" description="Helical" evidence="1">
    <location>
        <begin position="138"/>
        <end position="160"/>
    </location>
</feature>
<feature type="transmembrane region" description="Helical" evidence="1">
    <location>
        <begin position="17"/>
        <end position="39"/>
    </location>
</feature>
<proteinExistence type="predicted"/>
<dbReference type="Pfam" id="PF10445">
    <property type="entry name" value="DUF2456"/>
    <property type="match status" value="1"/>
</dbReference>
<name>A0A9P3LSB8_9FUNG</name>
<comment type="caution">
    <text evidence="2">The sequence shown here is derived from an EMBL/GenBank/DDBJ whole genome shotgun (WGS) entry which is preliminary data.</text>
</comment>
<sequence>MASSPKAPVDGLTTRHIVYLVFMHMIGAMILDAGINFGIATAMYKNNSHPVNLWPLPQTLAGDAGVTIIIQQLLTWILDRRAVFGDLKKGMVAPLRMPKNAGPVLRWFVGLDEAAAGAHCKTFKEKLYFVVSFHGRRIAAIVLATFVLYWPIAIGILSGLKIHGIGADHSSRGGDFNVWPLPEIFKGVYGAALGLTTPLMSYVTLIFQGETQQLNAVSDNDDLAMNSVSDTTATAPLAQSAA</sequence>
<keyword evidence="1" id="KW-1133">Transmembrane helix</keyword>
<evidence type="ECO:0000256" key="1">
    <source>
        <dbReference type="SAM" id="Phobius"/>
    </source>
</evidence>
<reference evidence="2" key="2">
    <citation type="journal article" date="2022" name="Microbiol. Resour. Announc.">
        <title>Whole-Genome Sequence of Entomortierella parvispora E1425, a Mucoromycotan Fungus Associated with Burkholderiaceae-Related Endosymbiotic Bacteria.</title>
        <authorList>
            <person name="Herlambang A."/>
            <person name="Guo Y."/>
            <person name="Takashima Y."/>
            <person name="Narisawa K."/>
            <person name="Ohta H."/>
            <person name="Nishizawa T."/>
        </authorList>
    </citation>
    <scope>NUCLEOTIDE SEQUENCE</scope>
    <source>
        <strain evidence="2">E1425</strain>
    </source>
</reference>
<protein>
    <submittedName>
        <fullName evidence="2">Uncharacterized protein</fullName>
    </submittedName>
</protein>
<dbReference type="AlphaFoldDB" id="A0A9P3LSB8"/>
<dbReference type="PANTHER" id="PTHR28297">
    <property type="entry name" value="FUNGAL PROTEIN"/>
    <property type="match status" value="1"/>
</dbReference>
<evidence type="ECO:0000313" key="3">
    <source>
        <dbReference type="Proteomes" id="UP000827284"/>
    </source>
</evidence>